<keyword evidence="2" id="KW-1185">Reference proteome</keyword>
<reference evidence="1 2" key="1">
    <citation type="submission" date="2021-01" db="EMBL/GenBank/DDBJ databases">
        <title>Genomic Encyclopedia of Type Strains, Phase IV (KMG-IV): sequencing the most valuable type-strain genomes for metagenomic binning, comparative biology and taxonomic classification.</title>
        <authorList>
            <person name="Goeker M."/>
        </authorList>
    </citation>
    <scope>NUCLEOTIDE SEQUENCE [LARGE SCALE GENOMIC DNA]</scope>
    <source>
        <strain evidence="1 2">DSM 27382</strain>
    </source>
</reference>
<protein>
    <submittedName>
        <fullName evidence="1">Uncharacterized protein</fullName>
    </submittedName>
</protein>
<accession>A0ABS2PSD9</accession>
<proteinExistence type="predicted"/>
<gene>
    <name evidence="1" type="ORF">JOC28_000762</name>
</gene>
<dbReference type="EMBL" id="JAFBEH010000011">
    <property type="protein sequence ID" value="MBM7642465.1"/>
    <property type="molecule type" value="Genomic_DNA"/>
</dbReference>
<evidence type="ECO:0000313" key="2">
    <source>
        <dbReference type="Proteomes" id="UP000697472"/>
    </source>
</evidence>
<organism evidence="1 2">
    <name type="scientific">Streptococcus loxodontisalivarius</name>
    <dbReference type="NCBI Taxonomy" id="1349415"/>
    <lineage>
        <taxon>Bacteria</taxon>
        <taxon>Bacillati</taxon>
        <taxon>Bacillota</taxon>
        <taxon>Bacilli</taxon>
        <taxon>Lactobacillales</taxon>
        <taxon>Streptococcaceae</taxon>
        <taxon>Streptococcus</taxon>
    </lineage>
</organism>
<name>A0ABS2PSD9_9STRE</name>
<evidence type="ECO:0000313" key="1">
    <source>
        <dbReference type="EMBL" id="MBM7642465.1"/>
    </source>
</evidence>
<dbReference type="Proteomes" id="UP000697472">
    <property type="component" value="Unassembled WGS sequence"/>
</dbReference>
<sequence length="111" mass="13111">MDIKDFMASKCAYIYEMFATIPRLDIQGLRLELKVANEIGLIYNCQFLASEDPYSNDVILECRIMFENDLQRISIDCSQLPTMQSVDDYLIYFDQFELLEKQLNFEYAINH</sequence>
<dbReference type="RefSeq" id="WP_205009307.1">
    <property type="nucleotide sequence ID" value="NZ_JAFBEH010000011.1"/>
</dbReference>
<comment type="caution">
    <text evidence="1">The sequence shown here is derived from an EMBL/GenBank/DDBJ whole genome shotgun (WGS) entry which is preliminary data.</text>
</comment>